<feature type="region of interest" description="Disordered" evidence="1">
    <location>
        <begin position="1"/>
        <end position="31"/>
    </location>
</feature>
<sequence length="156" mass="17006">MDVGAGAHTRPQGVRQKESPASGGTPGVGDSHIPEGGIFMANYTEHYQLHQWESEDSFLRTDFNADFAKIDGAIAACSHTVKGAYTGNGSYLTVELGFRPAAVLVSLGYQSYNQPRLSIDGDTAYMVMTDSGFRVQDDRNANLNEVGREYLYLAFQ</sequence>
<protein>
    <submittedName>
        <fullName evidence="2">Uncharacterized protein</fullName>
    </submittedName>
</protein>
<name>A0A6I2R0V7_FLAPL</name>
<evidence type="ECO:0000313" key="4">
    <source>
        <dbReference type="Proteomes" id="UP000429811"/>
    </source>
</evidence>
<proteinExistence type="predicted"/>
<gene>
    <name evidence="3" type="ORF">GKE90_21705</name>
    <name evidence="2" type="ORF">GKE97_11905</name>
</gene>
<dbReference type="EMBL" id="WKPR01000010">
    <property type="protein sequence ID" value="MSB20224.1"/>
    <property type="molecule type" value="Genomic_DNA"/>
</dbReference>
<dbReference type="AlphaFoldDB" id="A0A6I2R0V7"/>
<evidence type="ECO:0000313" key="2">
    <source>
        <dbReference type="EMBL" id="MSB20224.1"/>
    </source>
</evidence>
<comment type="caution">
    <text evidence="2">The sequence shown here is derived from an EMBL/GenBank/DDBJ whole genome shotgun (WGS) entry which is preliminary data.</text>
</comment>
<evidence type="ECO:0000256" key="1">
    <source>
        <dbReference type="SAM" id="MobiDB-lite"/>
    </source>
</evidence>
<dbReference type="Proteomes" id="UP000429811">
    <property type="component" value="Unassembled WGS sequence"/>
</dbReference>
<evidence type="ECO:0000313" key="3">
    <source>
        <dbReference type="EMBL" id="MSB51266.1"/>
    </source>
</evidence>
<dbReference type="Proteomes" id="UP000434475">
    <property type="component" value="Unassembled WGS sequence"/>
</dbReference>
<dbReference type="EMBL" id="WKPO01000068">
    <property type="protein sequence ID" value="MSB51266.1"/>
    <property type="molecule type" value="Genomic_DNA"/>
</dbReference>
<accession>A0A6I2R0V7</accession>
<evidence type="ECO:0000313" key="5">
    <source>
        <dbReference type="Proteomes" id="UP000434475"/>
    </source>
</evidence>
<reference evidence="4 5" key="1">
    <citation type="journal article" date="2019" name="Nat. Med.">
        <title>A library of human gut bacterial isolates paired with longitudinal multiomics data enables mechanistic microbiome research.</title>
        <authorList>
            <person name="Poyet M."/>
            <person name="Groussin M."/>
            <person name="Gibbons S.M."/>
            <person name="Avila-Pacheco J."/>
            <person name="Jiang X."/>
            <person name="Kearney S.M."/>
            <person name="Perrotta A.R."/>
            <person name="Berdy B."/>
            <person name="Zhao S."/>
            <person name="Lieberman T.D."/>
            <person name="Swanson P.K."/>
            <person name="Smith M."/>
            <person name="Roesemann S."/>
            <person name="Alexander J.E."/>
            <person name="Rich S.A."/>
            <person name="Livny J."/>
            <person name="Vlamakis H."/>
            <person name="Clish C."/>
            <person name="Bullock K."/>
            <person name="Deik A."/>
            <person name="Scott J."/>
            <person name="Pierce K.A."/>
            <person name="Xavier R.J."/>
            <person name="Alm E.J."/>
        </authorList>
    </citation>
    <scope>NUCLEOTIDE SEQUENCE [LARGE SCALE GENOMIC DNA]</scope>
    <source>
        <strain evidence="2 5">BIOML-A2</strain>
        <strain evidence="3 4">BIOML-A5</strain>
    </source>
</reference>
<organism evidence="2 5">
    <name type="scientific">Flavonifractor plautii</name>
    <name type="common">Fusobacterium plautii</name>
    <dbReference type="NCBI Taxonomy" id="292800"/>
    <lineage>
        <taxon>Bacteria</taxon>
        <taxon>Bacillati</taxon>
        <taxon>Bacillota</taxon>
        <taxon>Clostridia</taxon>
        <taxon>Eubacteriales</taxon>
        <taxon>Oscillospiraceae</taxon>
        <taxon>Flavonifractor</taxon>
    </lineage>
</organism>